<gene>
    <name evidence="8" type="ORF">TRIP_D440249</name>
</gene>
<proteinExistence type="inferred from homology"/>
<dbReference type="GO" id="GO:0022857">
    <property type="term" value="F:transmembrane transporter activity"/>
    <property type="evidence" value="ECO:0007669"/>
    <property type="project" value="InterPro"/>
</dbReference>
<dbReference type="Gene3D" id="3.30.420.270">
    <property type="match status" value="1"/>
</dbReference>
<evidence type="ECO:0008006" key="9">
    <source>
        <dbReference type="Google" id="ProtNLM"/>
    </source>
</evidence>
<sequence>MALKRRNRADAAFSMASMTDIIFLLLLFFVISSTMTTPNDIQVNLPESSAKTSTKQVVARVSIDKNGTYFLSTDNKNAQPVAADLLEPQIMQIISKDTANTYLALYADQDIPYKEVVRVLDIANKNKLKLVIATKPLPAKKTE</sequence>
<keyword evidence="3" id="KW-1003">Cell membrane</keyword>
<evidence type="ECO:0000256" key="3">
    <source>
        <dbReference type="ARBA" id="ARBA00022475"/>
    </source>
</evidence>
<reference evidence="8" key="1">
    <citation type="submission" date="2018-07" db="EMBL/GenBank/DDBJ databases">
        <authorList>
            <consortium name="Genoscope - CEA"/>
            <person name="William W."/>
        </authorList>
    </citation>
    <scope>NUCLEOTIDE SEQUENCE</scope>
    <source>
        <strain evidence="8">IK1</strain>
    </source>
</reference>
<dbReference type="GO" id="GO:0015031">
    <property type="term" value="P:protein transport"/>
    <property type="evidence" value="ECO:0007669"/>
    <property type="project" value="UniProtKB-KW"/>
</dbReference>
<dbReference type="GO" id="GO:0005886">
    <property type="term" value="C:plasma membrane"/>
    <property type="evidence" value="ECO:0007669"/>
    <property type="project" value="UniProtKB-SubCell"/>
</dbReference>
<comment type="similarity">
    <text evidence="2 7">Belongs to the ExbD/TolR family.</text>
</comment>
<evidence type="ECO:0000256" key="1">
    <source>
        <dbReference type="ARBA" id="ARBA00004162"/>
    </source>
</evidence>
<protein>
    <recommendedName>
        <fullName evidence="9">Biopolymer transport protein ExbD/TolR</fullName>
    </recommendedName>
</protein>
<keyword evidence="4 7" id="KW-0812">Transmembrane</keyword>
<keyword evidence="5" id="KW-1133">Transmembrane helix</keyword>
<evidence type="ECO:0000256" key="4">
    <source>
        <dbReference type="ARBA" id="ARBA00022692"/>
    </source>
</evidence>
<organism evidence="8">
    <name type="scientific">uncultured Paludibacter sp</name>
    <dbReference type="NCBI Taxonomy" id="497635"/>
    <lineage>
        <taxon>Bacteria</taxon>
        <taxon>Pseudomonadati</taxon>
        <taxon>Bacteroidota</taxon>
        <taxon>Bacteroidia</taxon>
        <taxon>Bacteroidales</taxon>
        <taxon>Paludibacteraceae</taxon>
        <taxon>Paludibacter</taxon>
        <taxon>environmental samples</taxon>
    </lineage>
</organism>
<name>A0A653AK08_9BACT</name>
<dbReference type="InterPro" id="IPR003400">
    <property type="entry name" value="ExbD"/>
</dbReference>
<dbReference type="AlphaFoldDB" id="A0A653AK08"/>
<comment type="subcellular location">
    <subcellularLocation>
        <location evidence="1">Cell membrane</location>
        <topology evidence="1">Single-pass membrane protein</topology>
    </subcellularLocation>
    <subcellularLocation>
        <location evidence="7">Cell membrane</location>
        <topology evidence="7">Single-pass type II membrane protein</topology>
    </subcellularLocation>
</comment>
<dbReference type="EMBL" id="UPXZ01000039">
    <property type="protein sequence ID" value="VBB48231.1"/>
    <property type="molecule type" value="Genomic_DNA"/>
</dbReference>
<keyword evidence="7" id="KW-0813">Transport</keyword>
<evidence type="ECO:0000313" key="8">
    <source>
        <dbReference type="EMBL" id="VBB48231.1"/>
    </source>
</evidence>
<dbReference type="PANTHER" id="PTHR30558:SF7">
    <property type="entry name" value="TOL-PAL SYSTEM PROTEIN TOLR"/>
    <property type="match status" value="1"/>
</dbReference>
<dbReference type="PANTHER" id="PTHR30558">
    <property type="entry name" value="EXBD MEMBRANE COMPONENT OF PMF-DRIVEN MACROMOLECULE IMPORT SYSTEM"/>
    <property type="match status" value="1"/>
</dbReference>
<evidence type="ECO:0000256" key="2">
    <source>
        <dbReference type="ARBA" id="ARBA00005811"/>
    </source>
</evidence>
<evidence type="ECO:0000256" key="7">
    <source>
        <dbReference type="RuleBase" id="RU003879"/>
    </source>
</evidence>
<keyword evidence="6" id="KW-0472">Membrane</keyword>
<accession>A0A653AK08</accession>
<evidence type="ECO:0000256" key="6">
    <source>
        <dbReference type="ARBA" id="ARBA00023136"/>
    </source>
</evidence>
<keyword evidence="7" id="KW-0653">Protein transport</keyword>
<evidence type="ECO:0000256" key="5">
    <source>
        <dbReference type="ARBA" id="ARBA00022989"/>
    </source>
</evidence>
<dbReference type="Pfam" id="PF02472">
    <property type="entry name" value="ExbD"/>
    <property type="match status" value="1"/>
</dbReference>